<evidence type="ECO:0000256" key="2">
    <source>
        <dbReference type="SAM" id="SignalP"/>
    </source>
</evidence>
<name>A0A6N7X971_9ACTN</name>
<dbReference type="InterPro" id="IPR000772">
    <property type="entry name" value="Ricin_B_lectin"/>
</dbReference>
<dbReference type="AlphaFoldDB" id="A0A6N7X971"/>
<feature type="domain" description="Ricin B lectin" evidence="3">
    <location>
        <begin position="293"/>
        <end position="424"/>
    </location>
</feature>
<feature type="domain" description="Ricin B lectin" evidence="3">
    <location>
        <begin position="128"/>
        <end position="269"/>
    </location>
</feature>
<evidence type="ECO:0000313" key="4">
    <source>
        <dbReference type="EMBL" id="MST59757.1"/>
    </source>
</evidence>
<proteinExistence type="predicted"/>
<feature type="signal peptide" evidence="2">
    <location>
        <begin position="1"/>
        <end position="28"/>
    </location>
</feature>
<feature type="chain" id="PRO_5026684257" evidence="2">
    <location>
        <begin position="29"/>
        <end position="861"/>
    </location>
</feature>
<dbReference type="InterPro" id="IPR038765">
    <property type="entry name" value="Papain-like_cys_pep_sf"/>
</dbReference>
<comment type="caution">
    <text evidence="4">The sequence shown here is derived from an EMBL/GenBank/DDBJ whole genome shotgun (WGS) entry which is preliminary data.</text>
</comment>
<feature type="compositionally biased region" description="Low complexity" evidence="1">
    <location>
        <begin position="83"/>
        <end position="108"/>
    </location>
</feature>
<evidence type="ECO:0000259" key="3">
    <source>
        <dbReference type="SMART" id="SM00458"/>
    </source>
</evidence>
<keyword evidence="2" id="KW-0732">Signal</keyword>
<dbReference type="PROSITE" id="PS50231">
    <property type="entry name" value="RICIN_B_LECTIN"/>
    <property type="match status" value="3"/>
</dbReference>
<dbReference type="EMBL" id="VUND01000001">
    <property type="protein sequence ID" value="MST59757.1"/>
    <property type="molecule type" value="Genomic_DNA"/>
</dbReference>
<dbReference type="Pfam" id="PF14200">
    <property type="entry name" value="RicinB_lectin_2"/>
    <property type="match status" value="5"/>
</dbReference>
<accession>A0A6N7X971</accession>
<dbReference type="RefSeq" id="WP_154539716.1">
    <property type="nucleotide sequence ID" value="NZ_VUND01000001.1"/>
</dbReference>
<sequence>MRPSAFFRGAAASLIVSAALATPVAAFALEPAITSTGQAVTSSNTSEVAASEKTTQEGAVQPTQASVTDGATSRASANASEKSQTQTAATSTQATADSSQQTAATTQDDSSKPQDATESSGEESLDGKSYVIQNDHNGTRGVMDVNCGSKSNEANVQLYESNGTAAQRWRFRGNGDGSYTILNQGSGKALDVAYGNAKSGGNVWQYDANGSDAQRWVIKWVDHSKGLANILLAAHPELALDAYAGSTANGTNLQVWTANGSAAQIWRLRDIIEAEVDAIQRATGLDVVESLDGQDFKIVSKADGKSLAVSGGSKSVGAGLVFESGGGSASQAYRLTREGGYWRIRNVRSGLSVAVVNGDIVPGAAIRQEASVTDDSQLWTLYRSNDGYGFVNKKTGLVFSNVSDLFSGITMGSAGEKDELFSLESWAPSVAEGTYRITSQLGNGQNLDVSCGSTYGGANVQDYAWNGSMAQKWYVRNTGNGYAITNLGSGLRLSVSGNNVVQQGHDHVWGLAYVLGRGLSLVDQASGKVLDVYGANRSSGANVQVYTPNGTDAQVWNFAAVNPLEDGWYTIRTGMGSGRALDVAGASAYDGANVRLWDSNGSDAQRWYIFGVGNGYYTFVNGASNKVLDVQGGGGTGANVQQYTGNGTNAQHWRFTLKDGLFTFVNANGMVLDVYGGADSNGANVQIWDSNGTNAQRWLLSNTSVSNKMSRLVRFQNNMLAMANNNRHGYDQAYRWGERGDYDCSSLVISCLRWAGFSTGSATTTFDLRRNLQARGWQWITNINPWEAQPGDIMLSELHHVAAMVTHSSMVEARGNEFNGAMGGRPGDQTGWEICVSPWRRQRGLHTNQSWDGILRFTGWC</sequence>
<dbReference type="SMART" id="SM00458">
    <property type="entry name" value="RICIN"/>
    <property type="match status" value="4"/>
</dbReference>
<evidence type="ECO:0000256" key="1">
    <source>
        <dbReference type="SAM" id="MobiDB-lite"/>
    </source>
</evidence>
<organism evidence="4 5">
    <name type="scientific">Parafannyhessea umbonata</name>
    <dbReference type="NCBI Taxonomy" id="604330"/>
    <lineage>
        <taxon>Bacteria</taxon>
        <taxon>Bacillati</taxon>
        <taxon>Actinomycetota</taxon>
        <taxon>Coriobacteriia</taxon>
        <taxon>Coriobacteriales</taxon>
        <taxon>Atopobiaceae</taxon>
        <taxon>Parafannyhessea</taxon>
    </lineage>
</organism>
<feature type="domain" description="Ricin B lectin" evidence="3">
    <location>
        <begin position="567"/>
        <end position="701"/>
    </location>
</feature>
<reference evidence="4 5" key="1">
    <citation type="submission" date="2019-08" db="EMBL/GenBank/DDBJ databases">
        <title>In-depth cultivation of the pig gut microbiome towards novel bacterial diversity and tailored functional studies.</title>
        <authorList>
            <person name="Wylensek D."/>
            <person name="Hitch T.C.A."/>
            <person name="Clavel T."/>
        </authorList>
    </citation>
    <scope>NUCLEOTIDE SEQUENCE [LARGE SCALE GENOMIC DNA]</scope>
    <source>
        <strain evidence="4 5">WB01_CNA04</strain>
    </source>
</reference>
<feature type="domain" description="Ricin B lectin" evidence="3">
    <location>
        <begin position="432"/>
        <end position="559"/>
    </location>
</feature>
<evidence type="ECO:0000313" key="5">
    <source>
        <dbReference type="Proteomes" id="UP000434342"/>
    </source>
</evidence>
<dbReference type="InterPro" id="IPR035992">
    <property type="entry name" value="Ricin_B-like_lectins"/>
</dbReference>
<feature type="region of interest" description="Disordered" evidence="1">
    <location>
        <begin position="36"/>
        <end position="142"/>
    </location>
</feature>
<feature type="compositionally biased region" description="Polar residues" evidence="1">
    <location>
        <begin position="36"/>
        <end position="82"/>
    </location>
</feature>
<protein>
    <submittedName>
        <fullName evidence="4">RICIN domain-containing protein</fullName>
    </submittedName>
</protein>
<dbReference type="SUPFAM" id="SSF54001">
    <property type="entry name" value="Cysteine proteinases"/>
    <property type="match status" value="1"/>
</dbReference>
<dbReference type="Gene3D" id="3.90.1720.10">
    <property type="entry name" value="endopeptidase domain like (from Nostoc punctiforme)"/>
    <property type="match status" value="1"/>
</dbReference>
<dbReference type="SUPFAM" id="SSF50370">
    <property type="entry name" value="Ricin B-like lectins"/>
    <property type="match status" value="4"/>
</dbReference>
<dbReference type="CDD" id="cd00161">
    <property type="entry name" value="beta-trefoil_Ricin-like"/>
    <property type="match status" value="4"/>
</dbReference>
<dbReference type="Proteomes" id="UP000434342">
    <property type="component" value="Unassembled WGS sequence"/>
</dbReference>
<dbReference type="Gene3D" id="2.80.10.50">
    <property type="match status" value="8"/>
</dbReference>
<gene>
    <name evidence="4" type="ORF">FYJ69_02360</name>
</gene>